<feature type="compositionally biased region" description="Basic and acidic residues" evidence="9">
    <location>
        <begin position="299"/>
        <end position="309"/>
    </location>
</feature>
<comment type="subcellular location">
    <subcellularLocation>
        <location evidence="1">Membrane</location>
        <topology evidence="1">Multi-pass membrane protein</topology>
    </subcellularLocation>
</comment>
<dbReference type="Proteomes" id="UP000807716">
    <property type="component" value="Unassembled WGS sequence"/>
</dbReference>
<dbReference type="PANTHER" id="PTHR45638">
    <property type="entry name" value="CYCLIC NUCLEOTIDE-GATED CATION CHANNEL SUBUNIT A"/>
    <property type="match status" value="1"/>
</dbReference>
<organism evidence="11 12">
    <name type="scientific">Actinomortierella ambigua</name>
    <dbReference type="NCBI Taxonomy" id="1343610"/>
    <lineage>
        <taxon>Eukaryota</taxon>
        <taxon>Fungi</taxon>
        <taxon>Fungi incertae sedis</taxon>
        <taxon>Mucoromycota</taxon>
        <taxon>Mortierellomycotina</taxon>
        <taxon>Mortierellomycetes</taxon>
        <taxon>Mortierellales</taxon>
        <taxon>Mortierellaceae</taxon>
        <taxon>Actinomortierella</taxon>
    </lineage>
</organism>
<feature type="compositionally biased region" description="Polar residues" evidence="9">
    <location>
        <begin position="993"/>
        <end position="1008"/>
    </location>
</feature>
<dbReference type="SUPFAM" id="SSF51206">
    <property type="entry name" value="cAMP-binding domain-like"/>
    <property type="match status" value="2"/>
</dbReference>
<dbReference type="CDD" id="cd00038">
    <property type="entry name" value="CAP_ED"/>
    <property type="match status" value="2"/>
</dbReference>
<evidence type="ECO:0000256" key="2">
    <source>
        <dbReference type="ARBA" id="ARBA00022448"/>
    </source>
</evidence>
<feature type="region of interest" description="Disordered" evidence="9">
    <location>
        <begin position="580"/>
        <end position="618"/>
    </location>
</feature>
<evidence type="ECO:0000256" key="7">
    <source>
        <dbReference type="ARBA" id="ARBA00023286"/>
    </source>
</evidence>
<feature type="compositionally biased region" description="Polar residues" evidence="9">
    <location>
        <begin position="695"/>
        <end position="709"/>
    </location>
</feature>
<dbReference type="InterPro" id="IPR014710">
    <property type="entry name" value="RmlC-like_jellyroll"/>
</dbReference>
<feature type="compositionally biased region" description="Acidic residues" evidence="9">
    <location>
        <begin position="282"/>
        <end position="298"/>
    </location>
</feature>
<comment type="caution">
    <text evidence="11">The sequence shown here is derived from an EMBL/GenBank/DDBJ whole genome shotgun (WGS) entry which is preliminary data.</text>
</comment>
<feature type="region of interest" description="Disordered" evidence="9">
    <location>
        <begin position="937"/>
        <end position="1008"/>
    </location>
</feature>
<keyword evidence="2" id="KW-0813">Transport</keyword>
<feature type="region of interest" description="Disordered" evidence="9">
    <location>
        <begin position="626"/>
        <end position="645"/>
    </location>
</feature>
<dbReference type="PROSITE" id="PS00888">
    <property type="entry name" value="CNMP_BINDING_1"/>
    <property type="match status" value="1"/>
</dbReference>
<sequence length="1387" mass="151283">MMHIRHYHPQDHIINRSGQSSAMFYVLRGSVRVASHDNESTYYEIKENNFFGDFGFLSRVPRSMDVLAKTRCTVAMLSGDDLIKAMEQSPEMAKAIGYQCQERYQIYLKRRQSANARRTLDGGTGELDACMDDSTSMGFARSDVHGAIRKVPLFSNCDSDVIHILSLNVEPRTYQLGETIIQRGEIGREMFFIVSGVVEILSEDNLKVLARFHSGQFFGEIAVLLDVPRLANVRAVSVVEVFVLSKDKLDAVFEAVPSAAETIIKEGNRLYRDWLRRHNEEPISEEEESEEDEEEKEDEAQVKQEDDERVEKELVGYEESLAAEPDENKKLRTMHAQTPLRIVTSVMPGPLDSLPSPSTASRSHSRRNSMEAQFRRHEKRRSTGLPPGAMSVLPMTFDGDILHSVSTAEPRAPMGYSDASPGLDGTYYATPAVLTPRTPISASALSASSPPTMGFFGDGYDLALQAPLAADRKSFRDSDMSRSSSGSLTTASLGSKSTETATTTQPAQAPARNDPTATKPSATEPMETAPDTGASTTQVLNPTIRGLQDLAPKRRRASVAVWAAPDLAKIVAAVEAKMASPSPTDAQQQHTPASLESRMSLASLESTEKSEPGQDETIPATVTSMEGAHEQGKDEIMAGPTTSNVDMDVDVNMVPVEMPVPTTMTTTTAPQAIAESTLATDIMAGESTPLVSLGLDSNTRQPLQRASSFPTPPKPRDRPVQWASLGDHLAAIVFNKLPLGVLLTRVRATCREWNHIVLTHPLLLQELDLSGYKKVVSDTVLSDLCASVLSRAPQRRTIKCSLRDCFLITDQGLTQLAQHLPNLRDLDLHSCWNVTDQGFKSLAMFCPQLRSVDFSNCRKLGDDTILALFPERKREELLEQQQQPQRRTDVGRHLSMALVQAVRSRSSSPSPRLRDTVVMGGSVDTSMDEAQIVLTRQSFGGEETGGGDYVTHLGDSDVDMSASGGSATGATRSPRSRSRSRSWSRSRSRSRSPMATSHSSTFATNINCSPSPTNQSYYHYQSFSEQGTTPLRTAIESKPVHPTSTPPGCPRLASLNLSYCKNLTDKSFIHMSVYAGAQLESLNLQRCTTISSEAMIALDVDRLQAEEKAKQASEEREEGELRSGEKEQDSLAQDVPTAHVPLLQSLPSMLLSSSSSASASVAPSLPLVCFPILRVLHLSDCTFLTDAAIVALAKNMPNLQDISLSFCCALTDVAVESLVHACPRLEKIDLSFCGSAVSDASLYELTKSRTSQTVEDLEIRGCVRVSESGVKEILTGCPRLRRLNVSSCTGIGSGFLLQQQQQQQQSLHPPEPLGSLSSQTPTGASPDGDTMMSELHVNTAKTNMSSGSIADLSSSGVPNDVARKREAIRRGKEWLFAQQRPGLEILV</sequence>
<dbReference type="InterPro" id="IPR006553">
    <property type="entry name" value="Leu-rich_rpt_Cys-con_subtyp"/>
</dbReference>
<keyword evidence="8" id="KW-0407">Ion channel</keyword>
<dbReference type="SMART" id="SM00100">
    <property type="entry name" value="cNMP"/>
    <property type="match status" value="2"/>
</dbReference>
<evidence type="ECO:0000256" key="1">
    <source>
        <dbReference type="ARBA" id="ARBA00004141"/>
    </source>
</evidence>
<dbReference type="InterPro" id="IPR018488">
    <property type="entry name" value="cNMP-bd_CS"/>
</dbReference>
<dbReference type="GO" id="GO:0016020">
    <property type="term" value="C:membrane"/>
    <property type="evidence" value="ECO:0007669"/>
    <property type="project" value="UniProtKB-SubCell"/>
</dbReference>
<dbReference type="SUPFAM" id="SSF52047">
    <property type="entry name" value="RNI-like"/>
    <property type="match status" value="2"/>
</dbReference>
<dbReference type="InterPro" id="IPR018490">
    <property type="entry name" value="cNMP-bd_dom_sf"/>
</dbReference>
<feature type="compositionally biased region" description="Low complexity" evidence="9">
    <location>
        <begin position="481"/>
        <end position="511"/>
    </location>
</feature>
<dbReference type="Gene3D" id="3.80.10.10">
    <property type="entry name" value="Ribonuclease Inhibitor"/>
    <property type="match status" value="3"/>
</dbReference>
<dbReference type="GO" id="GO:0044877">
    <property type="term" value="F:protein-containing complex binding"/>
    <property type="evidence" value="ECO:0007669"/>
    <property type="project" value="TreeGrafter"/>
</dbReference>
<feature type="domain" description="Cyclic nucleotide-binding" evidence="10">
    <location>
        <begin position="1"/>
        <end position="103"/>
    </location>
</feature>
<keyword evidence="5" id="KW-0406">Ion transport</keyword>
<feature type="region of interest" description="Disordered" evidence="9">
    <location>
        <begin position="281"/>
        <end position="309"/>
    </location>
</feature>
<feature type="domain" description="Cyclic nucleotide-binding" evidence="10">
    <location>
        <begin position="153"/>
        <end position="253"/>
    </location>
</feature>
<dbReference type="InterPro" id="IPR000595">
    <property type="entry name" value="cNMP-bd_dom"/>
</dbReference>
<accession>A0A9P6Q8R4</accession>
<dbReference type="OrthoDB" id="421226at2759"/>
<evidence type="ECO:0000313" key="12">
    <source>
        <dbReference type="Proteomes" id="UP000807716"/>
    </source>
</evidence>
<dbReference type="PROSITE" id="PS50042">
    <property type="entry name" value="CNMP_BINDING_3"/>
    <property type="match status" value="2"/>
</dbReference>
<dbReference type="SMART" id="SM00367">
    <property type="entry name" value="LRR_CC"/>
    <property type="match status" value="10"/>
</dbReference>
<evidence type="ECO:0000256" key="3">
    <source>
        <dbReference type="ARBA" id="ARBA00022692"/>
    </source>
</evidence>
<proteinExistence type="predicted"/>
<feature type="compositionally biased region" description="Polar residues" evidence="9">
    <location>
        <begin position="581"/>
        <end position="594"/>
    </location>
</feature>
<feature type="region of interest" description="Disordered" evidence="9">
    <location>
        <begin position="691"/>
        <end position="719"/>
    </location>
</feature>
<protein>
    <recommendedName>
        <fullName evidence="10">Cyclic nucleotide-binding domain-containing protein</fullName>
    </recommendedName>
</protein>
<evidence type="ECO:0000313" key="11">
    <source>
        <dbReference type="EMBL" id="KAG0260410.1"/>
    </source>
</evidence>
<feature type="region of interest" description="Disordered" evidence="9">
    <location>
        <begin position="1107"/>
        <end position="1132"/>
    </location>
</feature>
<feature type="compositionally biased region" description="Basic and acidic residues" evidence="9">
    <location>
        <begin position="1107"/>
        <end position="1129"/>
    </location>
</feature>
<keyword evidence="3" id="KW-0812">Transmembrane</keyword>
<feature type="compositionally biased region" description="Basic residues" evidence="9">
    <location>
        <begin position="974"/>
        <end position="990"/>
    </location>
</feature>
<feature type="compositionally biased region" description="Basic and acidic residues" evidence="9">
    <location>
        <begin position="627"/>
        <end position="636"/>
    </location>
</feature>
<dbReference type="GO" id="GO:0005221">
    <property type="term" value="F:intracellularly cyclic nucleotide-activated monoatomic cation channel activity"/>
    <property type="evidence" value="ECO:0007669"/>
    <property type="project" value="InterPro"/>
</dbReference>
<dbReference type="Pfam" id="PF00027">
    <property type="entry name" value="cNMP_binding"/>
    <property type="match status" value="2"/>
</dbReference>
<dbReference type="PANTHER" id="PTHR45638:SF11">
    <property type="entry name" value="CYCLIC NUCLEOTIDE-GATED CATION CHANNEL SUBUNIT A"/>
    <property type="match status" value="1"/>
</dbReference>
<keyword evidence="4" id="KW-1133">Transmembrane helix</keyword>
<name>A0A9P6Q8R4_9FUNG</name>
<dbReference type="InterPro" id="IPR050866">
    <property type="entry name" value="CNG_cation_channel"/>
</dbReference>
<dbReference type="InterPro" id="IPR032675">
    <property type="entry name" value="LRR_dom_sf"/>
</dbReference>
<evidence type="ECO:0000256" key="8">
    <source>
        <dbReference type="ARBA" id="ARBA00023303"/>
    </source>
</evidence>
<evidence type="ECO:0000256" key="5">
    <source>
        <dbReference type="ARBA" id="ARBA00023065"/>
    </source>
</evidence>
<reference evidence="11" key="1">
    <citation type="journal article" date="2020" name="Fungal Divers.">
        <title>Resolving the Mortierellaceae phylogeny through synthesis of multi-gene phylogenetics and phylogenomics.</title>
        <authorList>
            <person name="Vandepol N."/>
            <person name="Liber J."/>
            <person name="Desiro A."/>
            <person name="Na H."/>
            <person name="Kennedy M."/>
            <person name="Barry K."/>
            <person name="Grigoriev I.V."/>
            <person name="Miller A.N."/>
            <person name="O'Donnell K."/>
            <person name="Stajich J.E."/>
            <person name="Bonito G."/>
        </authorList>
    </citation>
    <scope>NUCLEOTIDE SEQUENCE</scope>
    <source>
        <strain evidence="11">BC1065</strain>
    </source>
</reference>
<feature type="region of interest" description="Disordered" evidence="9">
    <location>
        <begin position="475"/>
        <end position="547"/>
    </location>
</feature>
<keyword evidence="6" id="KW-0472">Membrane</keyword>
<evidence type="ECO:0000256" key="9">
    <source>
        <dbReference type="SAM" id="MobiDB-lite"/>
    </source>
</evidence>
<feature type="region of interest" description="Disordered" evidence="9">
    <location>
        <begin position="1299"/>
        <end position="1331"/>
    </location>
</feature>
<evidence type="ECO:0000256" key="6">
    <source>
        <dbReference type="ARBA" id="ARBA00023136"/>
    </source>
</evidence>
<dbReference type="Gene3D" id="2.60.120.10">
    <property type="entry name" value="Jelly Rolls"/>
    <property type="match status" value="2"/>
</dbReference>
<gene>
    <name evidence="11" type="ORF">DFQ27_003526</name>
</gene>
<keyword evidence="12" id="KW-1185">Reference proteome</keyword>
<evidence type="ECO:0000256" key="4">
    <source>
        <dbReference type="ARBA" id="ARBA00022989"/>
    </source>
</evidence>
<keyword evidence="7" id="KW-1071">Ligand-gated ion channel</keyword>
<evidence type="ECO:0000259" key="10">
    <source>
        <dbReference type="PROSITE" id="PS50042"/>
    </source>
</evidence>
<feature type="region of interest" description="Disordered" evidence="9">
    <location>
        <begin position="340"/>
        <end position="390"/>
    </location>
</feature>
<dbReference type="EMBL" id="JAAAJB010000249">
    <property type="protein sequence ID" value="KAG0260410.1"/>
    <property type="molecule type" value="Genomic_DNA"/>
</dbReference>